<evidence type="ECO:0000256" key="1">
    <source>
        <dbReference type="ARBA" id="ARBA00000085"/>
    </source>
</evidence>
<dbReference type="InterPro" id="IPR003661">
    <property type="entry name" value="HisK_dim/P_dom"/>
</dbReference>
<evidence type="ECO:0000313" key="8">
    <source>
        <dbReference type="EMBL" id="MVT07761.1"/>
    </source>
</evidence>
<dbReference type="Proteomes" id="UP000461730">
    <property type="component" value="Unassembled WGS sequence"/>
</dbReference>
<dbReference type="PRINTS" id="PR00344">
    <property type="entry name" value="BCTRLSENSOR"/>
</dbReference>
<comment type="catalytic activity">
    <reaction evidence="1">
        <text>ATP + protein L-histidine = ADP + protein N-phospho-L-histidine.</text>
        <dbReference type="EC" id="2.7.13.3"/>
    </reaction>
</comment>
<name>A0A7K1U065_9BACT</name>
<evidence type="ECO:0000256" key="5">
    <source>
        <dbReference type="SAM" id="Phobius"/>
    </source>
</evidence>
<dbReference type="CDD" id="cd00082">
    <property type="entry name" value="HisKA"/>
    <property type="match status" value="1"/>
</dbReference>
<dbReference type="InterPro" id="IPR004358">
    <property type="entry name" value="Sig_transdc_His_kin-like_C"/>
</dbReference>
<keyword evidence="5" id="KW-1133">Transmembrane helix</keyword>
<protein>
    <recommendedName>
        <fullName evidence="2">histidine kinase</fullName>
        <ecNumber evidence="2">2.7.13.3</ecNumber>
    </recommendedName>
</protein>
<dbReference type="SMART" id="SM00387">
    <property type="entry name" value="HATPase_c"/>
    <property type="match status" value="1"/>
</dbReference>
<feature type="coiled-coil region" evidence="4">
    <location>
        <begin position="383"/>
        <end position="443"/>
    </location>
</feature>
<proteinExistence type="predicted"/>
<dbReference type="PANTHER" id="PTHR43065">
    <property type="entry name" value="SENSOR HISTIDINE KINASE"/>
    <property type="match status" value="1"/>
</dbReference>
<keyword evidence="5" id="KW-0812">Transmembrane</keyword>
<dbReference type="InterPro" id="IPR003594">
    <property type="entry name" value="HATPase_dom"/>
</dbReference>
<dbReference type="Pfam" id="PF02518">
    <property type="entry name" value="HATPase_c"/>
    <property type="match status" value="1"/>
</dbReference>
<evidence type="ECO:0000256" key="4">
    <source>
        <dbReference type="SAM" id="Coils"/>
    </source>
</evidence>
<dbReference type="Pfam" id="PF07695">
    <property type="entry name" value="7TMR-DISM_7TM"/>
    <property type="match status" value="1"/>
</dbReference>
<feature type="transmembrane region" description="Helical" evidence="5">
    <location>
        <begin position="180"/>
        <end position="201"/>
    </location>
</feature>
<feature type="domain" description="Histidine kinase" evidence="7">
    <location>
        <begin position="455"/>
        <end position="703"/>
    </location>
</feature>
<keyword evidence="6" id="KW-0732">Signal</keyword>
<dbReference type="PANTHER" id="PTHR43065:SF50">
    <property type="entry name" value="HISTIDINE KINASE"/>
    <property type="match status" value="1"/>
</dbReference>
<dbReference type="GO" id="GO:0000155">
    <property type="term" value="F:phosphorelay sensor kinase activity"/>
    <property type="evidence" value="ECO:0007669"/>
    <property type="project" value="InterPro"/>
</dbReference>
<evidence type="ECO:0000256" key="2">
    <source>
        <dbReference type="ARBA" id="ARBA00012438"/>
    </source>
</evidence>
<feature type="chain" id="PRO_5029618403" description="histidine kinase" evidence="6">
    <location>
        <begin position="21"/>
        <end position="708"/>
    </location>
</feature>
<feature type="transmembrane region" description="Helical" evidence="5">
    <location>
        <begin position="240"/>
        <end position="264"/>
    </location>
</feature>
<comment type="caution">
    <text evidence="8">The sequence shown here is derived from an EMBL/GenBank/DDBJ whole genome shotgun (WGS) entry which is preliminary data.</text>
</comment>
<dbReference type="RefSeq" id="WP_157305140.1">
    <property type="nucleotide sequence ID" value="NZ_WRXN01000001.1"/>
</dbReference>
<keyword evidence="5" id="KW-0472">Membrane</keyword>
<dbReference type="InterPro" id="IPR011622">
    <property type="entry name" value="7TMR_DISM_rcpt_extracell_dom2"/>
</dbReference>
<dbReference type="EC" id="2.7.13.3" evidence="2"/>
<dbReference type="Pfam" id="PF07696">
    <property type="entry name" value="7TMR-DISMED2"/>
    <property type="match status" value="1"/>
</dbReference>
<dbReference type="PROSITE" id="PS50109">
    <property type="entry name" value="HIS_KIN"/>
    <property type="match status" value="1"/>
</dbReference>
<feature type="signal peptide" evidence="6">
    <location>
        <begin position="1"/>
        <end position="20"/>
    </location>
</feature>
<feature type="transmembrane region" description="Helical" evidence="5">
    <location>
        <begin position="276"/>
        <end position="293"/>
    </location>
</feature>
<evidence type="ECO:0000256" key="3">
    <source>
        <dbReference type="ARBA" id="ARBA00022553"/>
    </source>
</evidence>
<dbReference type="InterPro" id="IPR005467">
    <property type="entry name" value="His_kinase_dom"/>
</dbReference>
<dbReference type="Gene3D" id="3.30.565.10">
    <property type="entry name" value="Histidine kinase-like ATPase, C-terminal domain"/>
    <property type="match status" value="1"/>
</dbReference>
<feature type="transmembrane region" description="Helical" evidence="5">
    <location>
        <begin position="299"/>
        <end position="319"/>
    </location>
</feature>
<dbReference type="InterPro" id="IPR036890">
    <property type="entry name" value="HATPase_C_sf"/>
</dbReference>
<keyword evidence="4" id="KW-0175">Coiled coil</keyword>
<organism evidence="8 9">
    <name type="scientific">Chitinophaga tropicalis</name>
    <dbReference type="NCBI Taxonomy" id="2683588"/>
    <lineage>
        <taxon>Bacteria</taxon>
        <taxon>Pseudomonadati</taxon>
        <taxon>Bacteroidota</taxon>
        <taxon>Chitinophagia</taxon>
        <taxon>Chitinophagales</taxon>
        <taxon>Chitinophagaceae</taxon>
        <taxon>Chitinophaga</taxon>
    </lineage>
</organism>
<dbReference type="Gene3D" id="1.10.287.130">
    <property type="match status" value="1"/>
</dbReference>
<dbReference type="SUPFAM" id="SSF47384">
    <property type="entry name" value="Homodimeric domain of signal transducing histidine kinase"/>
    <property type="match status" value="1"/>
</dbReference>
<keyword evidence="3" id="KW-0597">Phosphoprotein</keyword>
<dbReference type="SUPFAM" id="SSF55874">
    <property type="entry name" value="ATPase domain of HSP90 chaperone/DNA topoisomerase II/histidine kinase"/>
    <property type="match status" value="1"/>
</dbReference>
<dbReference type="EMBL" id="WRXN01000001">
    <property type="protein sequence ID" value="MVT07761.1"/>
    <property type="molecule type" value="Genomic_DNA"/>
</dbReference>
<dbReference type="InterPro" id="IPR011623">
    <property type="entry name" value="7TMR_DISM_rcpt_extracell_dom1"/>
</dbReference>
<reference evidence="8 9" key="1">
    <citation type="submission" date="2019-12" db="EMBL/GenBank/DDBJ databases">
        <title>Chitinophaga sp. strain ysch24 (GDMCC 1.1355), whole genome shotgun sequence.</title>
        <authorList>
            <person name="Zhang X."/>
        </authorList>
    </citation>
    <scope>NUCLEOTIDE SEQUENCE [LARGE SCALE GENOMIC DNA]</scope>
    <source>
        <strain evidence="9">ysch24</strain>
    </source>
</reference>
<keyword evidence="9" id="KW-1185">Reference proteome</keyword>
<sequence>MFRFLALFLFILPGFLQTQAAAPFIYHKDMPLSRIGKYLEIYTDKTNHLDINQVRSLTFTPSKDNVPNLLITAHTYWVRFTISNQSDLTNLMLEVEYPTIDDITLYETQQDGTYKTTRLGEFTRYANRLVDHQNYIFPLSIPLNSTREYYLKVRAGEQLQLPIYVGTKEQVSNKNNYRELIFGLYVGLILAMSFYNLFIYLSTKDKSYLSYVSYNLFVGLTQATLQGYSFRFLYPGSPWLAMHATALVPIFNGLTALWFIQQFLLTKEYYKPGHRLINILLIAYTGCFIPTFLDQYIVAQVWVQLVAAGASGAVLYVAVRMSRMGYSSARYFLLAWSIFLVSVMVFVLRNMNLLPYNEFTYYALQIGSGLEVLLLSFALAHKINVFKAEALEASQENERLVREQNVILEDKVNKRTEELRTSNEELSVAMKNLKDAQTQLVEREKMASLGQLTAGIAHEINNPINFVTSNIKPLKLDIQDIRTLLEKYEELPAQKDMQQALKEITAFKQQIDLEYIHEEIDSLIKGIEDGAVRTSEIVKGLRTFSRLDESDIKSVDLHEGIDSTLVLLRNSIPPNVKVIKNYASLPKIECYAGKINQVFMNILTNAFNAIQSDNHEKEESVTITTSEDNGQAVISIRDTGPGMTEQVKEKIFDPFFTTKDVGEGTGLGLSIVFSIIEKHHGRIEVITAPGEGAEFIIYLPMSIPVQAS</sequence>
<dbReference type="Gene3D" id="2.60.40.2380">
    <property type="match status" value="1"/>
</dbReference>
<evidence type="ECO:0000256" key="6">
    <source>
        <dbReference type="SAM" id="SignalP"/>
    </source>
</evidence>
<feature type="transmembrane region" description="Helical" evidence="5">
    <location>
        <begin position="331"/>
        <end position="348"/>
    </location>
</feature>
<dbReference type="InterPro" id="IPR036097">
    <property type="entry name" value="HisK_dim/P_sf"/>
</dbReference>
<evidence type="ECO:0000259" key="7">
    <source>
        <dbReference type="PROSITE" id="PS50109"/>
    </source>
</evidence>
<dbReference type="AlphaFoldDB" id="A0A7K1U065"/>
<accession>A0A7K1U065</accession>
<gene>
    <name evidence="8" type="ORF">GO493_05770</name>
</gene>
<evidence type="ECO:0000313" key="9">
    <source>
        <dbReference type="Proteomes" id="UP000461730"/>
    </source>
</evidence>